<organism evidence="1 2">
    <name type="scientific">Mesocestoides corti</name>
    <name type="common">Flatworm</name>
    <dbReference type="NCBI Taxonomy" id="53468"/>
    <lineage>
        <taxon>Eukaryota</taxon>
        <taxon>Metazoa</taxon>
        <taxon>Spiralia</taxon>
        <taxon>Lophotrochozoa</taxon>
        <taxon>Platyhelminthes</taxon>
        <taxon>Cestoda</taxon>
        <taxon>Eucestoda</taxon>
        <taxon>Cyclophyllidea</taxon>
        <taxon>Mesocestoididae</taxon>
        <taxon>Mesocestoides</taxon>
    </lineage>
</organism>
<protein>
    <submittedName>
        <fullName evidence="1">Uncharacterized protein</fullName>
    </submittedName>
</protein>
<accession>A0A0R3U9T4</accession>
<dbReference type="AlphaFoldDB" id="A0A0R3U9T4"/>
<evidence type="ECO:0000313" key="1">
    <source>
        <dbReference type="EMBL" id="VDD77680.1"/>
    </source>
</evidence>
<evidence type="ECO:0000313" key="2">
    <source>
        <dbReference type="Proteomes" id="UP000267029"/>
    </source>
</evidence>
<reference evidence="1 2" key="1">
    <citation type="submission" date="2018-10" db="EMBL/GenBank/DDBJ databases">
        <authorList>
            <consortium name="Pathogen Informatics"/>
        </authorList>
    </citation>
    <scope>NUCLEOTIDE SEQUENCE [LARGE SCALE GENOMIC DNA]</scope>
</reference>
<gene>
    <name evidence="1" type="ORF">MCOS_LOCUS3683</name>
</gene>
<name>A0A0R3U9T4_MESCO</name>
<sequence length="92" mass="10701">MCPGNPRKWIPWQYCQPTPTPSTHYQSNISDGNAVPFGIPFIPILHFHNPETRCPPTFQQSEEMDECPIHPIDLSLPKRHANNCRMWKPYES</sequence>
<dbReference type="EMBL" id="UXSR01000927">
    <property type="protein sequence ID" value="VDD77680.1"/>
    <property type="molecule type" value="Genomic_DNA"/>
</dbReference>
<proteinExistence type="predicted"/>
<dbReference type="Proteomes" id="UP000267029">
    <property type="component" value="Unassembled WGS sequence"/>
</dbReference>
<keyword evidence="2" id="KW-1185">Reference proteome</keyword>